<dbReference type="EMBL" id="QKQS01000001">
    <property type="protein sequence ID" value="PZA14036.1"/>
    <property type="molecule type" value="Genomic_DNA"/>
</dbReference>
<comment type="caution">
    <text evidence="1">The sequence shown here is derived from an EMBL/GenBank/DDBJ whole genome shotgun (WGS) entry which is preliminary data.</text>
</comment>
<gene>
    <name evidence="1" type="ORF">DNX69_01010</name>
</gene>
<protein>
    <submittedName>
        <fullName evidence="1">DNA-binding protein</fullName>
    </submittedName>
</protein>
<evidence type="ECO:0000313" key="1">
    <source>
        <dbReference type="EMBL" id="PZA14036.1"/>
    </source>
</evidence>
<dbReference type="OrthoDB" id="1493607at2"/>
<name>A0A323US52_RHOPL</name>
<accession>A0A323US52</accession>
<proteinExistence type="predicted"/>
<dbReference type="GO" id="GO:0003677">
    <property type="term" value="F:DNA binding"/>
    <property type="evidence" value="ECO:0007669"/>
    <property type="project" value="UniProtKB-KW"/>
</dbReference>
<dbReference type="AlphaFoldDB" id="A0A323US52"/>
<dbReference type="RefSeq" id="WP_110784092.1">
    <property type="nucleotide sequence ID" value="NZ_QKQS01000001.1"/>
</dbReference>
<dbReference type="Gene3D" id="1.20.120.330">
    <property type="entry name" value="Nucleotidyltransferases domain 2"/>
    <property type="match status" value="1"/>
</dbReference>
<dbReference type="Proteomes" id="UP000248134">
    <property type="component" value="Unassembled WGS sequence"/>
</dbReference>
<organism evidence="1 2">
    <name type="scientific">Rhodopseudomonas palustris</name>
    <dbReference type="NCBI Taxonomy" id="1076"/>
    <lineage>
        <taxon>Bacteria</taxon>
        <taxon>Pseudomonadati</taxon>
        <taxon>Pseudomonadota</taxon>
        <taxon>Alphaproteobacteria</taxon>
        <taxon>Hyphomicrobiales</taxon>
        <taxon>Nitrobacteraceae</taxon>
        <taxon>Rhodopseudomonas</taxon>
    </lineage>
</organism>
<evidence type="ECO:0000313" key="2">
    <source>
        <dbReference type="Proteomes" id="UP000248134"/>
    </source>
</evidence>
<reference evidence="1 2" key="1">
    <citation type="submission" date="2018-06" db="EMBL/GenBank/DDBJ databases">
        <title>Draft Whole-Genome Sequence of the purple photosynthetic bacterium Rhodospeudomonas palustris XCP.</title>
        <authorList>
            <person name="Rayyan A."/>
            <person name="Meyer T.E."/>
            <person name="Kyndt J.A."/>
        </authorList>
    </citation>
    <scope>NUCLEOTIDE SEQUENCE [LARGE SCALE GENOMIC DNA]</scope>
    <source>
        <strain evidence="1 2">XCP</strain>
    </source>
</reference>
<keyword evidence="1" id="KW-0238">DNA-binding</keyword>
<sequence>MAQDRAALQHLARERLAEARLLLANGHPSGAYYLAGYVLECALKAAIARQFRADEIPDLKRVSKIYSHDLSQLMDIAGLKSVLEAEIAVRPDLKKRWAIAAEWSERARYELWTDDRASAILDAIGGEEGLFEWLLKRS</sequence>